<name>F4R7W5_MELLP</name>
<evidence type="ECO:0000313" key="2">
    <source>
        <dbReference type="Proteomes" id="UP000001072"/>
    </source>
</evidence>
<accession>F4R7W5</accession>
<protein>
    <submittedName>
        <fullName evidence="1">Uncharacterized protein</fullName>
    </submittedName>
</protein>
<proteinExistence type="predicted"/>
<dbReference type="KEGG" id="mlr:MELLADRAFT_90887"/>
<dbReference type="Gene3D" id="3.30.710.10">
    <property type="entry name" value="Potassium Channel Kv1.1, Chain A"/>
    <property type="match status" value="1"/>
</dbReference>
<dbReference type="GeneID" id="18935712"/>
<dbReference type="InParanoid" id="F4R7W5"/>
<dbReference type="VEuPathDB" id="FungiDB:MELLADRAFT_90887"/>
<gene>
    <name evidence="1" type="ORF">MELLADRAFT_90887</name>
</gene>
<dbReference type="OrthoDB" id="6359816at2759"/>
<dbReference type="RefSeq" id="XP_007405023.1">
    <property type="nucleotide sequence ID" value="XM_007404961.1"/>
</dbReference>
<keyword evidence="2" id="KW-1185">Reference proteome</keyword>
<evidence type="ECO:0000313" key="1">
    <source>
        <dbReference type="EMBL" id="EGG11388.1"/>
    </source>
</evidence>
<dbReference type="Proteomes" id="UP000001072">
    <property type="component" value="Unassembled WGS sequence"/>
</dbReference>
<dbReference type="AlphaFoldDB" id="F4R7W5"/>
<reference evidence="2" key="1">
    <citation type="journal article" date="2011" name="Proc. Natl. Acad. Sci. U.S.A.">
        <title>Obligate biotrophy features unraveled by the genomic analysis of rust fungi.</title>
        <authorList>
            <person name="Duplessis S."/>
            <person name="Cuomo C.A."/>
            <person name="Lin Y.-C."/>
            <person name="Aerts A."/>
            <person name="Tisserant E."/>
            <person name="Veneault-Fourrey C."/>
            <person name="Joly D.L."/>
            <person name="Hacquard S."/>
            <person name="Amselem J."/>
            <person name="Cantarel B.L."/>
            <person name="Chiu R."/>
            <person name="Coutinho P.M."/>
            <person name="Feau N."/>
            <person name="Field M."/>
            <person name="Frey P."/>
            <person name="Gelhaye E."/>
            <person name="Goldberg J."/>
            <person name="Grabherr M.G."/>
            <person name="Kodira C.D."/>
            <person name="Kohler A."/>
            <person name="Kuees U."/>
            <person name="Lindquist E.A."/>
            <person name="Lucas S.M."/>
            <person name="Mago R."/>
            <person name="Mauceli E."/>
            <person name="Morin E."/>
            <person name="Murat C."/>
            <person name="Pangilinan J.L."/>
            <person name="Park R."/>
            <person name="Pearson M."/>
            <person name="Quesneville H."/>
            <person name="Rouhier N."/>
            <person name="Sakthikumar S."/>
            <person name="Salamov A.A."/>
            <person name="Schmutz J."/>
            <person name="Selles B."/>
            <person name="Shapiro H."/>
            <person name="Tanguay P."/>
            <person name="Tuskan G.A."/>
            <person name="Henrissat B."/>
            <person name="Van de Peer Y."/>
            <person name="Rouze P."/>
            <person name="Ellis J.G."/>
            <person name="Dodds P.N."/>
            <person name="Schein J.E."/>
            <person name="Zhong S."/>
            <person name="Hamelin R.C."/>
            <person name="Grigoriev I.V."/>
            <person name="Szabo L.J."/>
            <person name="Martin F."/>
        </authorList>
    </citation>
    <scope>NUCLEOTIDE SEQUENCE [LARGE SCALE GENOMIC DNA]</scope>
    <source>
        <strain evidence="2">98AG31 / pathotype 3-4-7</strain>
    </source>
</reference>
<organism evidence="2">
    <name type="scientific">Melampsora larici-populina (strain 98AG31 / pathotype 3-4-7)</name>
    <name type="common">Poplar leaf rust fungus</name>
    <dbReference type="NCBI Taxonomy" id="747676"/>
    <lineage>
        <taxon>Eukaryota</taxon>
        <taxon>Fungi</taxon>
        <taxon>Dikarya</taxon>
        <taxon>Basidiomycota</taxon>
        <taxon>Pucciniomycotina</taxon>
        <taxon>Pucciniomycetes</taxon>
        <taxon>Pucciniales</taxon>
        <taxon>Melampsoraceae</taxon>
        <taxon>Melampsora</taxon>
    </lineage>
</organism>
<dbReference type="InterPro" id="IPR011333">
    <property type="entry name" value="SKP1/BTB/POZ_sf"/>
</dbReference>
<sequence>MTTAIESRTVAAQGFFENLASLLTPDYTHVGGIVATMRSGCEHHLYDPRYSPAQQMYSTDCPHEFRLQRRKTTTAVEGLPTGQLSSLEFQKLISDELVVLISNSVYKMYADWNMSWKFRIDSGERMQKLKVPMITPSSDPVEWKTITVGNALGLKQLLEHPGCDGKIYFGVCWFRADPPFLLNNTQRELIGLKRAMKQMRSTVFEAFKCPSIDITRLVFRSNRNGNFKKLISHSPEYAESRYTDGNLLEADEVGNLGDGMYCDDSDEEWDSDSDDHETEKNYAFKATIRVTGTSRRTYQAFIDYATCGALYFAPLRSAYRRYCETPFIELSESSQSPEELRAPWSQWAKARSTPHTVVPGVKTLSSPKSLYRLADMLIIPELKAICYKQIINSLDMRYVISEINNSVFQQHEELRVEAYKFMRTNWRTLSSSELTSLLTQLSPEEAALLVQHTLMDNSS</sequence>
<dbReference type="EMBL" id="GL883092">
    <property type="protein sequence ID" value="EGG11388.1"/>
    <property type="molecule type" value="Genomic_DNA"/>
</dbReference>
<dbReference type="HOGENOM" id="CLU_049635_0_0_1"/>